<proteinExistence type="predicted"/>
<accession>A0A4R2R1H1</accession>
<sequence length="533" mass="58619">MPEQFPTTNSVSRRSVLLGGAAALGAASLGGSDIARAATTRGAGRAAKLGPYFNLGVASGDPLPDGFVLWTRLAPNPTAEDGLGGMPDKTVPVDWELATDEKFANIVRKNTVDAVPDSAHSVHVELDGLDPGTEYFYRFRAEGNYSDVGRTRTAPAAGTMGDLTVCFASCAHYGEGLFTAYRRIAEDQPGLILHLGDYQYEYEGKSEDIRDVLGPETVSLANYRQRHAQYKTDLDLQAAHAIAPWLVVFDDHEVENNWADEIPEDGSQTPGEDFLARRTAALQAYYENMPLRSSAKPSGKDMKLYRRYSWGGLATFHMLDTRQYRSDQACDDGWNDVSSGSCKEEWEDQSRTLTGTDQREWLLDGFNNSSARWDVLGQQVFFAQRERGKGNGSELHMDGWDGYPSDQDAILAAMGNSKVRNGVVFTGDVHRHYAGELKENYDDPDSPNLGVELVTTSVTSGGNGGDDTNDEIMQANPHLKFYKNRRGYVRTKFTEGELRADFRVLSSVTSEGAEATTEQTFVVNDGEHKLNPT</sequence>
<dbReference type="InterPro" id="IPR038607">
    <property type="entry name" value="PhoD-like_sf"/>
</dbReference>
<dbReference type="AlphaFoldDB" id="A0A4R2R1H1"/>
<dbReference type="SUPFAM" id="SSF56300">
    <property type="entry name" value="Metallo-dependent phosphatases"/>
    <property type="match status" value="1"/>
</dbReference>
<evidence type="ECO:0000259" key="1">
    <source>
        <dbReference type="Pfam" id="PF09423"/>
    </source>
</evidence>
<dbReference type="RefSeq" id="WP_132877686.1">
    <property type="nucleotide sequence ID" value="NZ_SLXQ01000005.1"/>
</dbReference>
<dbReference type="InterPro" id="IPR018946">
    <property type="entry name" value="PhoD-like_MPP"/>
</dbReference>
<reference evidence="3 4" key="1">
    <citation type="submission" date="2019-03" db="EMBL/GenBank/DDBJ databases">
        <title>Genomic Encyclopedia of Type Strains, Phase IV (KMG-IV): sequencing the most valuable type-strain genomes for metagenomic binning, comparative biology and taxonomic classification.</title>
        <authorList>
            <person name="Goeker M."/>
        </authorList>
    </citation>
    <scope>NUCLEOTIDE SEQUENCE [LARGE SCALE GENOMIC DNA]</scope>
    <source>
        <strain evidence="3 4">DSM 45765</strain>
    </source>
</reference>
<keyword evidence="4" id="KW-1185">Reference proteome</keyword>
<dbReference type="Gene3D" id="2.60.40.380">
    <property type="entry name" value="Purple acid phosphatase-like, N-terminal"/>
    <property type="match status" value="1"/>
</dbReference>
<protein>
    <submittedName>
        <fullName evidence="3">Alkaline phosphatase D</fullName>
    </submittedName>
</protein>
<dbReference type="PANTHER" id="PTHR43606">
    <property type="entry name" value="PHOSPHATASE, PUTATIVE (AFU_ORTHOLOGUE AFUA_6G08710)-RELATED"/>
    <property type="match status" value="1"/>
</dbReference>
<comment type="caution">
    <text evidence="3">The sequence shown here is derived from an EMBL/GenBank/DDBJ whole genome shotgun (WGS) entry which is preliminary data.</text>
</comment>
<dbReference type="InterPro" id="IPR029052">
    <property type="entry name" value="Metallo-depent_PP-like"/>
</dbReference>
<dbReference type="InterPro" id="IPR032093">
    <property type="entry name" value="PhoD_N"/>
</dbReference>
<dbReference type="OrthoDB" id="327733at2"/>
<name>A0A4R2R1H1_9PSEU</name>
<dbReference type="PANTHER" id="PTHR43606:SF2">
    <property type="entry name" value="ALKALINE PHOSPHATASE FAMILY PROTEIN (AFU_ORTHOLOGUE AFUA_5G03860)"/>
    <property type="match status" value="1"/>
</dbReference>
<dbReference type="CDD" id="cd07389">
    <property type="entry name" value="MPP_PhoD"/>
    <property type="match status" value="1"/>
</dbReference>
<gene>
    <name evidence="3" type="ORF">EV191_105332</name>
</gene>
<dbReference type="Gene3D" id="3.60.21.70">
    <property type="entry name" value="PhoD-like phosphatase"/>
    <property type="match status" value="1"/>
</dbReference>
<dbReference type="InterPro" id="IPR052900">
    <property type="entry name" value="Phospholipid_Metab_Enz"/>
</dbReference>
<dbReference type="Pfam" id="PF09423">
    <property type="entry name" value="PhoD"/>
    <property type="match status" value="1"/>
</dbReference>
<evidence type="ECO:0000313" key="4">
    <source>
        <dbReference type="Proteomes" id="UP000294911"/>
    </source>
</evidence>
<evidence type="ECO:0000313" key="3">
    <source>
        <dbReference type="EMBL" id="TCP53265.1"/>
    </source>
</evidence>
<dbReference type="InterPro" id="IPR006311">
    <property type="entry name" value="TAT_signal"/>
</dbReference>
<evidence type="ECO:0000259" key="2">
    <source>
        <dbReference type="Pfam" id="PF16655"/>
    </source>
</evidence>
<organism evidence="3 4">
    <name type="scientific">Tamaricihabitans halophyticus</name>
    <dbReference type="NCBI Taxonomy" id="1262583"/>
    <lineage>
        <taxon>Bacteria</taxon>
        <taxon>Bacillati</taxon>
        <taxon>Actinomycetota</taxon>
        <taxon>Actinomycetes</taxon>
        <taxon>Pseudonocardiales</taxon>
        <taxon>Pseudonocardiaceae</taxon>
        <taxon>Tamaricihabitans</taxon>
    </lineage>
</organism>
<feature type="domain" description="PhoD-like phosphatase metallophosphatase" evidence="1">
    <location>
        <begin position="167"/>
        <end position="502"/>
    </location>
</feature>
<dbReference type="PROSITE" id="PS51318">
    <property type="entry name" value="TAT"/>
    <property type="match status" value="1"/>
</dbReference>
<dbReference type="Pfam" id="PF16655">
    <property type="entry name" value="PhoD_N"/>
    <property type="match status" value="1"/>
</dbReference>
<feature type="domain" description="Phospholipase D N-terminal" evidence="2">
    <location>
        <begin position="55"/>
        <end position="153"/>
    </location>
</feature>
<dbReference type="EMBL" id="SLXQ01000005">
    <property type="protein sequence ID" value="TCP53265.1"/>
    <property type="molecule type" value="Genomic_DNA"/>
</dbReference>
<dbReference type="Proteomes" id="UP000294911">
    <property type="component" value="Unassembled WGS sequence"/>
</dbReference>